<dbReference type="EMBL" id="FCOA02000004">
    <property type="protein sequence ID" value="SAK53061.1"/>
    <property type="molecule type" value="Genomic_DNA"/>
</dbReference>
<dbReference type="InterPro" id="IPR058915">
    <property type="entry name" value="AcrVA2-like"/>
</dbReference>
<comment type="caution">
    <text evidence="2">The sequence shown here is derived from an EMBL/GenBank/DDBJ whole genome shotgun (WGS) entry which is preliminary data.</text>
</comment>
<reference evidence="2" key="1">
    <citation type="submission" date="2016-01" db="EMBL/GenBank/DDBJ databases">
        <authorList>
            <person name="Peeters C."/>
        </authorList>
    </citation>
    <scope>NUCLEOTIDE SEQUENCE</scope>
    <source>
        <strain evidence="2">LMG 29322</strain>
    </source>
</reference>
<dbReference type="STRING" id="1777140.AWB79_01972"/>
<name>A0A158A5D9_9BURK</name>
<gene>
    <name evidence="2" type="ORF">AWB79_01972</name>
</gene>
<dbReference type="RefSeq" id="WP_157695728.1">
    <property type="nucleotide sequence ID" value="NZ_FCOA02000004.1"/>
</dbReference>
<protein>
    <submittedName>
        <fullName evidence="2">Uncharacterized protein</fullName>
    </submittedName>
</protein>
<keyword evidence="3" id="KW-1185">Reference proteome</keyword>
<dbReference type="AlphaFoldDB" id="A0A158A5D9"/>
<accession>A0A158A5D9</accession>
<organism evidence="2 3">
    <name type="scientific">Caballeronia hypogeia</name>
    <dbReference type="NCBI Taxonomy" id="1777140"/>
    <lineage>
        <taxon>Bacteria</taxon>
        <taxon>Pseudomonadati</taxon>
        <taxon>Pseudomonadota</taxon>
        <taxon>Betaproteobacteria</taxon>
        <taxon>Burkholderiales</taxon>
        <taxon>Burkholderiaceae</taxon>
        <taxon>Caballeronia</taxon>
    </lineage>
</organism>
<dbReference type="OrthoDB" id="8895745at2"/>
<proteinExistence type="predicted"/>
<evidence type="ECO:0000256" key="1">
    <source>
        <dbReference type="SAM" id="MobiDB-lite"/>
    </source>
</evidence>
<dbReference type="Pfam" id="PF26125">
    <property type="entry name" value="AcrVA2-like"/>
    <property type="match status" value="1"/>
</dbReference>
<evidence type="ECO:0000313" key="2">
    <source>
        <dbReference type="EMBL" id="SAK53061.1"/>
    </source>
</evidence>
<dbReference type="Proteomes" id="UP000054851">
    <property type="component" value="Unassembled WGS sequence"/>
</dbReference>
<sequence length="371" mass="41391">MSNTALPISARGAPLTPAQTQQARQSARDFLEAVNTTQLTNRTLPPVRALQARLLHAWREWAHVLERYGNDPEPSGVHAGYVPTQTGRITWNMIGKAIPLCSLKDPEQITSETVFAMSIPTTVAALYLMRSHAVVEPTPALQSWLARTDVGDDIPASFFRLPLPAIFLKLGPELLEDVDAVFWRYLSHPCTTQGFYVFETPVDGGRELVFCAVGNSHLSTDVCQLLRVVIEDERASLVSAVRNIDPATTDGNIDDLIPMVELCAKVMLYLQTPNAIRIDEMRDDDATARLTRVRSKKASRIERKLASRYNRIIIGPAQFHGHSGGEVSPHWRRGHMRMQAHGPQMSLRKLIFIAPTLIRADRLNESGRDIH</sequence>
<evidence type="ECO:0000313" key="3">
    <source>
        <dbReference type="Proteomes" id="UP000054851"/>
    </source>
</evidence>
<feature type="region of interest" description="Disordered" evidence="1">
    <location>
        <begin position="1"/>
        <end position="23"/>
    </location>
</feature>